<keyword evidence="1" id="KW-0805">Transcription regulation</keyword>
<evidence type="ECO:0000256" key="2">
    <source>
        <dbReference type="ARBA" id="ARBA00023125"/>
    </source>
</evidence>
<organism evidence="7 8">
    <name type="scientific">Aspergillus ellipticus CBS 707.79</name>
    <dbReference type="NCBI Taxonomy" id="1448320"/>
    <lineage>
        <taxon>Eukaryota</taxon>
        <taxon>Fungi</taxon>
        <taxon>Dikarya</taxon>
        <taxon>Ascomycota</taxon>
        <taxon>Pezizomycotina</taxon>
        <taxon>Eurotiomycetes</taxon>
        <taxon>Eurotiomycetidae</taxon>
        <taxon>Eurotiales</taxon>
        <taxon>Aspergillaceae</taxon>
        <taxon>Aspergillus</taxon>
        <taxon>Aspergillus subgen. Circumdati</taxon>
    </lineage>
</organism>
<dbReference type="PANTHER" id="PTHR38111">
    <property type="entry name" value="ZN(2)-C6 FUNGAL-TYPE DOMAIN-CONTAINING PROTEIN-RELATED"/>
    <property type="match status" value="1"/>
</dbReference>
<evidence type="ECO:0000256" key="4">
    <source>
        <dbReference type="ARBA" id="ARBA00023242"/>
    </source>
</evidence>
<dbReference type="PROSITE" id="PS50048">
    <property type="entry name" value="ZN2_CY6_FUNGAL_2"/>
    <property type="match status" value="1"/>
</dbReference>
<feature type="region of interest" description="Disordered" evidence="5">
    <location>
        <begin position="59"/>
        <end position="89"/>
    </location>
</feature>
<evidence type="ECO:0000256" key="3">
    <source>
        <dbReference type="ARBA" id="ARBA00023163"/>
    </source>
</evidence>
<dbReference type="SUPFAM" id="SSF57701">
    <property type="entry name" value="Zn2/Cys6 DNA-binding domain"/>
    <property type="match status" value="1"/>
</dbReference>
<keyword evidence="3" id="KW-0804">Transcription</keyword>
<dbReference type="GO" id="GO:0009893">
    <property type="term" value="P:positive regulation of metabolic process"/>
    <property type="evidence" value="ECO:0007669"/>
    <property type="project" value="UniProtKB-ARBA"/>
</dbReference>
<dbReference type="Proteomes" id="UP000247810">
    <property type="component" value="Unassembled WGS sequence"/>
</dbReference>
<sequence>MVGVAGKSKGCNTCRARKIACDQQRPDCGQCTRSNRVCGGYRRERVFVLVQPSAAAKKKHTFLRSSPSSESESNAELSDHVVETSKSSSTGQLVTRDWSNGADYSFAERGTAYAMMQTQNERHNLVLAFLSNCLPTQWTSSPRSWISLLAELPTGVKALEIAGAAVAASAIGNRFQDAALKRHSLNLYTQGLQQLQSALWNRNLARDDGTLAACMALSLYEAMECPDAGSEGYFSHCRGLLALVEARGIQAHSSGAGHQLFLGVRIPGILYALERQVPSFMFESSWMEQPWEVIPKTFFSQVVDCLAKAPRILQRVYLLQHLSPEDQIQLCHELIRECWQIDEKIDTIWNGMHNATPDPLYWLVPSRVSSASFDSESSDNLFPIVFCFANPECATTLILLWAVRVMLWSGLCNLYNGIVAFESLVLQVIESPFDSTSTAGAVKPPLPALGHRRDYISMAHNVCQSVEYLLQDELLLAGPLSVCPALGIVIDTLRDQPPYANEVIWLQKALGVVRQRGIGLLKYSR</sequence>
<proteinExistence type="predicted"/>
<dbReference type="InterPro" id="IPR001138">
    <property type="entry name" value="Zn2Cys6_DnaBD"/>
</dbReference>
<dbReference type="GO" id="GO:0003677">
    <property type="term" value="F:DNA binding"/>
    <property type="evidence" value="ECO:0007669"/>
    <property type="project" value="UniProtKB-KW"/>
</dbReference>
<dbReference type="VEuPathDB" id="FungiDB:BO71DRAFT_402161"/>
<dbReference type="AlphaFoldDB" id="A0A319CZV2"/>
<accession>A0A319CZV2</accession>
<dbReference type="GO" id="GO:0000981">
    <property type="term" value="F:DNA-binding transcription factor activity, RNA polymerase II-specific"/>
    <property type="evidence" value="ECO:0007669"/>
    <property type="project" value="InterPro"/>
</dbReference>
<keyword evidence="2" id="KW-0238">DNA-binding</keyword>
<gene>
    <name evidence="7" type="ORF">BO71DRAFT_402161</name>
</gene>
<keyword evidence="8" id="KW-1185">Reference proteome</keyword>
<dbReference type="InterPro" id="IPR036864">
    <property type="entry name" value="Zn2-C6_fun-type_DNA-bd_sf"/>
</dbReference>
<protein>
    <submittedName>
        <fullName evidence="7">C6 zinc finger domain protein</fullName>
    </submittedName>
</protein>
<feature type="compositionally biased region" description="Low complexity" evidence="5">
    <location>
        <begin position="65"/>
        <end position="76"/>
    </location>
</feature>
<keyword evidence="4" id="KW-0539">Nucleus</keyword>
<evidence type="ECO:0000256" key="5">
    <source>
        <dbReference type="SAM" id="MobiDB-lite"/>
    </source>
</evidence>
<reference evidence="7 8" key="1">
    <citation type="submission" date="2018-02" db="EMBL/GenBank/DDBJ databases">
        <title>The genomes of Aspergillus section Nigri reveals drivers in fungal speciation.</title>
        <authorList>
            <consortium name="DOE Joint Genome Institute"/>
            <person name="Vesth T.C."/>
            <person name="Nybo J."/>
            <person name="Theobald S."/>
            <person name="Brandl J."/>
            <person name="Frisvad J.C."/>
            <person name="Nielsen K.F."/>
            <person name="Lyhne E.K."/>
            <person name="Kogle M.E."/>
            <person name="Kuo A."/>
            <person name="Riley R."/>
            <person name="Clum A."/>
            <person name="Nolan M."/>
            <person name="Lipzen A."/>
            <person name="Salamov A."/>
            <person name="Henrissat B."/>
            <person name="Wiebenga A."/>
            <person name="De vries R.P."/>
            <person name="Grigoriev I.V."/>
            <person name="Mortensen U.H."/>
            <person name="Andersen M.R."/>
            <person name="Baker S.E."/>
        </authorList>
    </citation>
    <scope>NUCLEOTIDE SEQUENCE [LARGE SCALE GENOMIC DNA]</scope>
    <source>
        <strain evidence="7 8">CBS 707.79</strain>
    </source>
</reference>
<dbReference type="STRING" id="1448320.A0A319CZV2"/>
<dbReference type="PROSITE" id="PS00463">
    <property type="entry name" value="ZN2_CY6_FUNGAL_1"/>
    <property type="match status" value="1"/>
</dbReference>
<dbReference type="Gene3D" id="4.10.240.10">
    <property type="entry name" value="Zn(2)-C6 fungal-type DNA-binding domain"/>
    <property type="match status" value="1"/>
</dbReference>
<dbReference type="Pfam" id="PF00172">
    <property type="entry name" value="Zn_clus"/>
    <property type="match status" value="1"/>
</dbReference>
<evidence type="ECO:0000259" key="6">
    <source>
        <dbReference type="PROSITE" id="PS50048"/>
    </source>
</evidence>
<feature type="domain" description="Zn(2)-C6 fungal-type" evidence="6">
    <location>
        <begin position="10"/>
        <end position="38"/>
    </location>
</feature>
<dbReference type="CDD" id="cd00067">
    <property type="entry name" value="GAL4"/>
    <property type="match status" value="1"/>
</dbReference>
<dbReference type="SMART" id="SM00066">
    <property type="entry name" value="GAL4"/>
    <property type="match status" value="1"/>
</dbReference>
<evidence type="ECO:0000256" key="1">
    <source>
        <dbReference type="ARBA" id="ARBA00023015"/>
    </source>
</evidence>
<dbReference type="OrthoDB" id="3525185at2759"/>
<evidence type="ECO:0000313" key="8">
    <source>
        <dbReference type="Proteomes" id="UP000247810"/>
    </source>
</evidence>
<dbReference type="PANTHER" id="PTHR38111:SF11">
    <property type="entry name" value="TRANSCRIPTION FACTOR DOMAIN-CONTAINING PROTEIN-RELATED"/>
    <property type="match status" value="1"/>
</dbReference>
<dbReference type="GO" id="GO:0008270">
    <property type="term" value="F:zinc ion binding"/>
    <property type="evidence" value="ECO:0007669"/>
    <property type="project" value="InterPro"/>
</dbReference>
<dbReference type="InterPro" id="IPR053178">
    <property type="entry name" value="Osmoadaptation_assoc"/>
</dbReference>
<evidence type="ECO:0000313" key="7">
    <source>
        <dbReference type="EMBL" id="PYH90490.1"/>
    </source>
</evidence>
<name>A0A319CZV2_9EURO</name>
<dbReference type="EMBL" id="KZ825981">
    <property type="protein sequence ID" value="PYH90490.1"/>
    <property type="molecule type" value="Genomic_DNA"/>
</dbReference>